<comment type="caution">
    <text evidence="1">The sequence shown here is derived from an EMBL/GenBank/DDBJ whole genome shotgun (WGS) entry which is preliminary data.</text>
</comment>
<dbReference type="Proteomes" id="UP000257109">
    <property type="component" value="Unassembled WGS sequence"/>
</dbReference>
<reference evidence="1" key="1">
    <citation type="submission" date="2018-05" db="EMBL/GenBank/DDBJ databases">
        <title>Draft genome of Mucuna pruriens seed.</title>
        <authorList>
            <person name="Nnadi N.E."/>
            <person name="Vos R."/>
            <person name="Hasami M.H."/>
            <person name="Devisetty U.K."/>
            <person name="Aguiy J.C."/>
        </authorList>
    </citation>
    <scope>NUCLEOTIDE SEQUENCE [LARGE SCALE GENOMIC DNA]</scope>
    <source>
        <strain evidence="1">JCA_2017</strain>
    </source>
</reference>
<dbReference type="OrthoDB" id="414945at2759"/>
<evidence type="ECO:0000313" key="2">
    <source>
        <dbReference type="Proteomes" id="UP000257109"/>
    </source>
</evidence>
<dbReference type="CDD" id="cd09272">
    <property type="entry name" value="RNase_HI_RT_Ty1"/>
    <property type="match status" value="1"/>
</dbReference>
<dbReference type="PANTHER" id="PTHR11439">
    <property type="entry name" value="GAG-POL-RELATED RETROTRANSPOSON"/>
    <property type="match status" value="1"/>
</dbReference>
<name>A0A371IE24_MUCPR</name>
<feature type="non-terminal residue" evidence="1">
    <location>
        <position position="1"/>
    </location>
</feature>
<keyword evidence="2" id="KW-1185">Reference proteome</keyword>
<dbReference type="STRING" id="157652.A0A371IE24"/>
<proteinExistence type="predicted"/>
<dbReference type="EMBL" id="QJKJ01000300">
    <property type="protein sequence ID" value="RDY13299.1"/>
    <property type="molecule type" value="Genomic_DNA"/>
</dbReference>
<organism evidence="1 2">
    <name type="scientific">Mucuna pruriens</name>
    <name type="common">Velvet bean</name>
    <name type="synonym">Dolichos pruriens</name>
    <dbReference type="NCBI Taxonomy" id="157652"/>
    <lineage>
        <taxon>Eukaryota</taxon>
        <taxon>Viridiplantae</taxon>
        <taxon>Streptophyta</taxon>
        <taxon>Embryophyta</taxon>
        <taxon>Tracheophyta</taxon>
        <taxon>Spermatophyta</taxon>
        <taxon>Magnoliopsida</taxon>
        <taxon>eudicotyledons</taxon>
        <taxon>Gunneridae</taxon>
        <taxon>Pentapetalae</taxon>
        <taxon>rosids</taxon>
        <taxon>fabids</taxon>
        <taxon>Fabales</taxon>
        <taxon>Fabaceae</taxon>
        <taxon>Papilionoideae</taxon>
        <taxon>50 kb inversion clade</taxon>
        <taxon>NPAAA clade</taxon>
        <taxon>indigoferoid/millettioid clade</taxon>
        <taxon>Phaseoleae</taxon>
        <taxon>Mucuna</taxon>
    </lineage>
</organism>
<protein>
    <submittedName>
        <fullName evidence="1">Copia protein</fullName>
    </submittedName>
</protein>
<dbReference type="AlphaFoldDB" id="A0A371IE24"/>
<gene>
    <name evidence="1" type="primary">GIP</name>
    <name evidence="1" type="ORF">CR513_01807</name>
</gene>
<sequence length="170" mass="19791">MTNGVCEMLWLKRVLEELKMLIHMPMKLYCDNKAAISIAQNPVQHNRTKHVEIDRHFIKEKIECGVICLPFFPSLQQITNIFTKGIHKPSFEMHVKHICSNLRGNDRFLGEIFVKTEEEHPKDISEPLFYSFQVNGSEKPRSRGAESTSEEELTLTSRYRFGQSKEIDHS</sequence>
<dbReference type="PANTHER" id="PTHR11439:SF440">
    <property type="entry name" value="INTEGRASE CATALYTIC DOMAIN-CONTAINING PROTEIN"/>
    <property type="match status" value="1"/>
</dbReference>
<evidence type="ECO:0000313" key="1">
    <source>
        <dbReference type="EMBL" id="RDY13299.1"/>
    </source>
</evidence>
<accession>A0A371IE24</accession>